<dbReference type="Pfam" id="PF00890">
    <property type="entry name" value="FAD_binding_2"/>
    <property type="match status" value="1"/>
</dbReference>
<dbReference type="InterPro" id="IPR036188">
    <property type="entry name" value="FAD/NAD-bd_sf"/>
</dbReference>
<dbReference type="NCBIfam" id="TIGR03378">
    <property type="entry name" value="glycerol3P_GlpB"/>
    <property type="match status" value="1"/>
</dbReference>
<evidence type="ECO:0000256" key="3">
    <source>
        <dbReference type="ARBA" id="ARBA00023002"/>
    </source>
</evidence>
<name>A0A9D8KEB3_9DELT</name>
<comment type="caution">
    <text evidence="5">The sequence shown here is derived from an EMBL/GenBank/DDBJ whole genome shotgun (WGS) entry which is preliminary data.</text>
</comment>
<dbReference type="SUPFAM" id="SSF51905">
    <property type="entry name" value="FAD/NAD(P)-binding domain"/>
    <property type="match status" value="1"/>
</dbReference>
<dbReference type="GO" id="GO:0004368">
    <property type="term" value="F:glycerol-3-phosphate dehydrogenase (quinone) activity"/>
    <property type="evidence" value="ECO:0007669"/>
    <property type="project" value="UniProtKB-EC"/>
</dbReference>
<keyword evidence="3 5" id="KW-0560">Oxidoreductase</keyword>
<sequence length="425" mass="45390">MNYDVVVIGAGLGGLMSGITAAKEGKKVLIVGKGIGIITIFTGTIDYLGHYPPEGIRPLDSPREGIAELIAKNPDHPYSKVGMNFIEGGVTAFKEAAESGGVKYVGDLDRNFLLPTAVGTIKPTSLLSSSMAAGDLRDEGDVLICGFQGLRDFYPAYMAHNISTLTVEGVELPHFRGRTIDLKLGAGSSGMTSLTLARKFDDPDFLEGVSMALYENVRDGERIATPAVLGLRRGDEVIKYIEKVVKTKIFETPTLPPSVSGYRLYKALEAVVRSLGVKLLLGYEVTTAKVEKDRVLEVTISMGKREMLVGGKAFVLATGGLVGRGIGSSETNLVEPIFGLDVTGPKTRSEWFNKSFFDPAGHPINKVGICVDENLLPMIKNKKPRFVNLFVAGAQLCGYDALKEKSGGGVTISSSYKAGVMASSL</sequence>
<gene>
    <name evidence="5" type="primary">glpB</name>
    <name evidence="5" type="ORF">JW984_02675</name>
</gene>
<evidence type="ECO:0000313" key="6">
    <source>
        <dbReference type="Proteomes" id="UP000809273"/>
    </source>
</evidence>
<dbReference type="Gene3D" id="3.50.50.60">
    <property type="entry name" value="FAD/NAD(P)-binding domain"/>
    <property type="match status" value="1"/>
</dbReference>
<evidence type="ECO:0000256" key="1">
    <source>
        <dbReference type="ARBA" id="ARBA00022630"/>
    </source>
</evidence>
<proteinExistence type="predicted"/>
<dbReference type="Proteomes" id="UP000809273">
    <property type="component" value="Unassembled WGS sequence"/>
</dbReference>
<dbReference type="PIRSF" id="PIRSF000141">
    <property type="entry name" value="Anaerobic_G3P_dh"/>
    <property type="match status" value="1"/>
</dbReference>
<dbReference type="InterPro" id="IPR003953">
    <property type="entry name" value="FAD-dep_OxRdtase_2_FAD-bd"/>
</dbReference>
<feature type="domain" description="FAD-dependent oxidoreductase 2 FAD-binding" evidence="4">
    <location>
        <begin position="4"/>
        <end position="410"/>
    </location>
</feature>
<keyword evidence="2" id="KW-0288">FMN</keyword>
<protein>
    <submittedName>
        <fullName evidence="5">Anaerobic glycerol-3-phosphate dehydrogenase subunit B</fullName>
        <ecNumber evidence="5">1.1.5.3</ecNumber>
    </submittedName>
</protein>
<evidence type="ECO:0000256" key="2">
    <source>
        <dbReference type="ARBA" id="ARBA00022643"/>
    </source>
</evidence>
<dbReference type="GO" id="GO:0009331">
    <property type="term" value="C:glycerol-3-phosphate dehydrogenase (FAD) complex"/>
    <property type="evidence" value="ECO:0007669"/>
    <property type="project" value="InterPro"/>
</dbReference>
<dbReference type="AlphaFoldDB" id="A0A9D8KEB3"/>
<organism evidence="5 6">
    <name type="scientific">Candidatus Zymogenus saltonus</name>
    <dbReference type="NCBI Taxonomy" id="2844893"/>
    <lineage>
        <taxon>Bacteria</taxon>
        <taxon>Deltaproteobacteria</taxon>
        <taxon>Candidatus Zymogenia</taxon>
        <taxon>Candidatus Zymogeniales</taxon>
        <taxon>Candidatus Zymogenaceae</taxon>
        <taxon>Candidatus Zymogenus</taxon>
    </lineage>
</organism>
<accession>A0A9D8KEB3</accession>
<reference evidence="5" key="2">
    <citation type="submission" date="2021-01" db="EMBL/GenBank/DDBJ databases">
        <authorList>
            <person name="Hahn C.R."/>
            <person name="Youssef N.H."/>
            <person name="Elshahed M."/>
        </authorList>
    </citation>
    <scope>NUCLEOTIDE SEQUENCE</scope>
    <source>
        <strain evidence="5">Zod_Metabat.24</strain>
    </source>
</reference>
<dbReference type="EC" id="1.1.5.3" evidence="5"/>
<dbReference type="InterPro" id="IPR009158">
    <property type="entry name" value="G3P_DH_GlpB_su"/>
</dbReference>
<evidence type="ECO:0000313" key="5">
    <source>
        <dbReference type="EMBL" id="MBN1572081.1"/>
    </source>
</evidence>
<evidence type="ECO:0000259" key="4">
    <source>
        <dbReference type="Pfam" id="PF00890"/>
    </source>
</evidence>
<keyword evidence="1" id="KW-0285">Flavoprotein</keyword>
<reference evidence="5" key="1">
    <citation type="journal article" date="2021" name="Environ. Microbiol.">
        <title>Genomic characterization of three novel Desulfobacterota classes expand the metabolic and phylogenetic diversity of the phylum.</title>
        <authorList>
            <person name="Murphy C.L."/>
            <person name="Biggerstaff J."/>
            <person name="Eichhorn A."/>
            <person name="Ewing E."/>
            <person name="Shahan R."/>
            <person name="Soriano D."/>
            <person name="Stewart S."/>
            <person name="VanMol K."/>
            <person name="Walker R."/>
            <person name="Walters P."/>
            <person name="Elshahed M.S."/>
            <person name="Youssef N.H."/>
        </authorList>
    </citation>
    <scope>NUCLEOTIDE SEQUENCE</scope>
    <source>
        <strain evidence="5">Zod_Metabat.24</strain>
    </source>
</reference>
<dbReference type="EMBL" id="JAFGIX010000011">
    <property type="protein sequence ID" value="MBN1572081.1"/>
    <property type="molecule type" value="Genomic_DNA"/>
</dbReference>